<feature type="compositionally biased region" description="Low complexity" evidence="1">
    <location>
        <begin position="293"/>
        <end position="309"/>
    </location>
</feature>
<evidence type="ECO:0000256" key="1">
    <source>
        <dbReference type="SAM" id="MobiDB-lite"/>
    </source>
</evidence>
<gene>
    <name evidence="2" type="ORF">AVDCRST_MAG48-1863</name>
</gene>
<feature type="compositionally biased region" description="Low complexity" evidence="1">
    <location>
        <begin position="9"/>
        <end position="26"/>
    </location>
</feature>
<feature type="compositionally biased region" description="Low complexity" evidence="1">
    <location>
        <begin position="223"/>
        <end position="249"/>
    </location>
</feature>
<evidence type="ECO:0000313" key="2">
    <source>
        <dbReference type="EMBL" id="CAA9308429.1"/>
    </source>
</evidence>
<feature type="non-terminal residue" evidence="2">
    <location>
        <position position="1"/>
    </location>
</feature>
<name>A0A6J4KLH8_9ACTN</name>
<organism evidence="2">
    <name type="scientific">uncultured Friedmanniella sp</name>
    <dbReference type="NCBI Taxonomy" id="335381"/>
    <lineage>
        <taxon>Bacteria</taxon>
        <taxon>Bacillati</taxon>
        <taxon>Actinomycetota</taxon>
        <taxon>Actinomycetes</taxon>
        <taxon>Propionibacteriales</taxon>
        <taxon>Nocardioidaceae</taxon>
        <taxon>Friedmanniella</taxon>
        <taxon>environmental samples</taxon>
    </lineage>
</organism>
<feature type="compositionally biased region" description="Basic residues" evidence="1">
    <location>
        <begin position="33"/>
        <end position="42"/>
    </location>
</feature>
<dbReference type="AlphaFoldDB" id="A0A6J4KLH8"/>
<protein>
    <submittedName>
        <fullName evidence="2">Nucleoside ABC transporter, permease protein 1</fullName>
    </submittedName>
</protein>
<feature type="compositionally biased region" description="Basic residues" evidence="1">
    <location>
        <begin position="310"/>
        <end position="349"/>
    </location>
</feature>
<feature type="compositionally biased region" description="Basic and acidic residues" evidence="1">
    <location>
        <begin position="208"/>
        <end position="222"/>
    </location>
</feature>
<proteinExistence type="predicted"/>
<feature type="compositionally biased region" description="Basic residues" evidence="1">
    <location>
        <begin position="64"/>
        <end position="89"/>
    </location>
</feature>
<feature type="compositionally biased region" description="Basic and acidic residues" evidence="1">
    <location>
        <begin position="350"/>
        <end position="363"/>
    </location>
</feature>
<accession>A0A6J4KLH8</accession>
<reference evidence="2" key="1">
    <citation type="submission" date="2020-02" db="EMBL/GenBank/DDBJ databases">
        <authorList>
            <person name="Meier V. D."/>
        </authorList>
    </citation>
    <scope>NUCLEOTIDE SEQUENCE</scope>
    <source>
        <strain evidence="2">AVDCRST_MAG48</strain>
    </source>
</reference>
<feature type="region of interest" description="Disordered" evidence="1">
    <location>
        <begin position="1"/>
        <end position="404"/>
    </location>
</feature>
<feature type="compositionally biased region" description="Basic residues" evidence="1">
    <location>
        <begin position="253"/>
        <end position="264"/>
    </location>
</feature>
<feature type="compositionally biased region" description="Low complexity" evidence="1">
    <location>
        <begin position="381"/>
        <end position="395"/>
    </location>
</feature>
<feature type="non-terminal residue" evidence="2">
    <location>
        <position position="404"/>
    </location>
</feature>
<feature type="compositionally biased region" description="Basic and acidic residues" evidence="1">
    <location>
        <begin position="265"/>
        <end position="275"/>
    </location>
</feature>
<sequence>DHHRHRAGPEPGARADGGAAAAAALDRGGDHPRRVRAGLPRRRGADGRLRHRGAPDVHLLLRPPLRRAGRQLGQGRRRLRRPRPGRPGRLRADHRDDGPGGPADLRGPRRRAGLPGRAVQHRRPGPGHPGGGPGRLRRLRLVAAARGPPRRRRPGRSGRGWSLGRDRRLAQGPRRRPRGDRHDHDELHRRRPAGLPAHHGGLPATGPHRPDLARRRLERDAAAARGGPAAPRLPAGPAGRARRLVAAGPLDHRVRHPRRRGQPARRRDGRDERGPHHDHHHGGRGRARRPGRRPGSAGPQRLGRAGAALGRHRRLGGLRRHHRRPARPVPPPRHRAGRIALRRPARRRAGHAERGADAAHPDHGAAGADRAVRRRPRAGREAAALPAGAPAPTRRPGGRGRSRV</sequence>
<feature type="compositionally biased region" description="Basic residues" evidence="1">
    <location>
        <begin position="276"/>
        <end position="292"/>
    </location>
</feature>
<dbReference type="EMBL" id="CADCTS010000273">
    <property type="protein sequence ID" value="CAA9308429.1"/>
    <property type="molecule type" value="Genomic_DNA"/>
</dbReference>